<dbReference type="Proteomes" id="UP000828924">
    <property type="component" value="Chromosome"/>
</dbReference>
<evidence type="ECO:0000256" key="3">
    <source>
        <dbReference type="ARBA" id="ARBA00022741"/>
    </source>
</evidence>
<keyword evidence="2" id="KW-0813">Transport</keyword>
<dbReference type="SUPFAM" id="SSF52540">
    <property type="entry name" value="P-loop containing nucleoside triphosphate hydrolases"/>
    <property type="match status" value="1"/>
</dbReference>
<dbReference type="PANTHER" id="PTHR43117:SF4">
    <property type="entry name" value="OSMOPROTECTANT IMPORT ATP-BINDING PROTEIN OSMV"/>
    <property type="match status" value="1"/>
</dbReference>
<protein>
    <submittedName>
        <fullName evidence="6">ABC transporter ATP-binding protein</fullName>
    </submittedName>
</protein>
<comment type="similarity">
    <text evidence="1">Belongs to the ABC transporter superfamily.</text>
</comment>
<dbReference type="Pfam" id="PF00005">
    <property type="entry name" value="ABC_tran"/>
    <property type="match status" value="1"/>
</dbReference>
<feature type="domain" description="ABC transporter" evidence="5">
    <location>
        <begin position="37"/>
        <end position="274"/>
    </location>
</feature>
<dbReference type="PROSITE" id="PS00211">
    <property type="entry name" value="ABC_TRANSPORTER_1"/>
    <property type="match status" value="1"/>
</dbReference>
<reference evidence="6 7" key="1">
    <citation type="submission" date="2021-03" db="EMBL/GenBank/DDBJ databases">
        <title>Complete genome of Streptomyces formicae strain 1H-GS9 (DSM 100524).</title>
        <authorList>
            <person name="Atanasov K.E."/>
            <person name="Altabella T."/>
            <person name="Ferrer A."/>
        </authorList>
    </citation>
    <scope>NUCLEOTIDE SEQUENCE [LARGE SCALE GENOMIC DNA]</scope>
    <source>
        <strain evidence="6 7">1H-GS9</strain>
    </source>
</reference>
<dbReference type="PANTHER" id="PTHR43117">
    <property type="entry name" value="OSMOPROTECTANT IMPORT ATP-BINDING PROTEIN OSMV"/>
    <property type="match status" value="1"/>
</dbReference>
<dbReference type="SUPFAM" id="SSF54631">
    <property type="entry name" value="CBS-domain pair"/>
    <property type="match status" value="1"/>
</dbReference>
<evidence type="ECO:0000313" key="6">
    <source>
        <dbReference type="EMBL" id="UNM12262.1"/>
    </source>
</evidence>
<dbReference type="EMBL" id="CP071872">
    <property type="protein sequence ID" value="UNM12262.1"/>
    <property type="molecule type" value="Genomic_DNA"/>
</dbReference>
<dbReference type="SMART" id="SM00382">
    <property type="entry name" value="AAA"/>
    <property type="match status" value="1"/>
</dbReference>
<sequence>MHFSPWFATSLPRGGSVAERSPSHGLLSATERHGVRLELDGITKVYPGQEEPAVESVSMAIESGELVCFVGPSGCGKTTTMKMINRLIEPTSGNILMDGEPVSLLNPHELRRRIGYVIQQTGLFPHMTIAQNIGVVPRMLRWPRRRIHARVDELLALVGLDPGRYRDRWPAQLSGGQQQRVGVARALAADPPIMLMDEPFGATDPLTRERLQDEFLAMQRRLGKTVVFVTHDFDEALKLGDRIAVLGDRSRIIQFDTPGQILTRPADAYVESLIGRHAGIRRLGLLTVSDTPLLPVSGFLEPSVTVDCTLREALDAMVRTGSRRVAVMSANEVLLGELDFDTLSKAIMRERGDG</sequence>
<evidence type="ECO:0000259" key="5">
    <source>
        <dbReference type="PROSITE" id="PS50893"/>
    </source>
</evidence>
<dbReference type="InterPro" id="IPR003593">
    <property type="entry name" value="AAA+_ATPase"/>
</dbReference>
<name>A0ABY3WLP9_9ACTN</name>
<dbReference type="InterPro" id="IPR027417">
    <property type="entry name" value="P-loop_NTPase"/>
</dbReference>
<keyword evidence="4 6" id="KW-0067">ATP-binding</keyword>
<accession>A0ABY3WLP9</accession>
<evidence type="ECO:0000313" key="7">
    <source>
        <dbReference type="Proteomes" id="UP000828924"/>
    </source>
</evidence>
<dbReference type="PROSITE" id="PS50893">
    <property type="entry name" value="ABC_TRANSPORTER_2"/>
    <property type="match status" value="1"/>
</dbReference>
<keyword evidence="7" id="KW-1185">Reference proteome</keyword>
<proteinExistence type="inferred from homology"/>
<gene>
    <name evidence="6" type="ORF">J4032_12610</name>
</gene>
<evidence type="ECO:0000256" key="4">
    <source>
        <dbReference type="ARBA" id="ARBA00022840"/>
    </source>
</evidence>
<dbReference type="InterPro" id="IPR046342">
    <property type="entry name" value="CBS_dom_sf"/>
</dbReference>
<dbReference type="InterPro" id="IPR003439">
    <property type="entry name" value="ABC_transporter-like_ATP-bd"/>
</dbReference>
<dbReference type="GO" id="GO:0005524">
    <property type="term" value="F:ATP binding"/>
    <property type="evidence" value="ECO:0007669"/>
    <property type="project" value="UniProtKB-KW"/>
</dbReference>
<dbReference type="Gene3D" id="3.40.50.300">
    <property type="entry name" value="P-loop containing nucleotide triphosphate hydrolases"/>
    <property type="match status" value="1"/>
</dbReference>
<evidence type="ECO:0000256" key="1">
    <source>
        <dbReference type="ARBA" id="ARBA00005417"/>
    </source>
</evidence>
<keyword evidence="3" id="KW-0547">Nucleotide-binding</keyword>
<organism evidence="6 7">
    <name type="scientific">Streptomyces formicae</name>
    <dbReference type="NCBI Taxonomy" id="1616117"/>
    <lineage>
        <taxon>Bacteria</taxon>
        <taxon>Bacillati</taxon>
        <taxon>Actinomycetota</taxon>
        <taxon>Actinomycetes</taxon>
        <taxon>Kitasatosporales</taxon>
        <taxon>Streptomycetaceae</taxon>
        <taxon>Streptomyces</taxon>
    </lineage>
</organism>
<evidence type="ECO:0000256" key="2">
    <source>
        <dbReference type="ARBA" id="ARBA00022448"/>
    </source>
</evidence>
<dbReference type="InterPro" id="IPR017871">
    <property type="entry name" value="ABC_transporter-like_CS"/>
</dbReference>